<feature type="domain" description="Peptidase C50" evidence="6">
    <location>
        <begin position="1818"/>
        <end position="1911"/>
    </location>
</feature>
<evidence type="ECO:0000259" key="6">
    <source>
        <dbReference type="PROSITE" id="PS51700"/>
    </source>
</evidence>
<dbReference type="Proteomes" id="UP000472272">
    <property type="component" value="Chromosome 2"/>
</dbReference>
<feature type="compositionally biased region" description="Basic and acidic residues" evidence="5">
    <location>
        <begin position="1393"/>
        <end position="1402"/>
    </location>
</feature>
<dbReference type="GO" id="GO:0000212">
    <property type="term" value="P:meiotic spindle organization"/>
    <property type="evidence" value="ECO:0007669"/>
    <property type="project" value="Ensembl"/>
</dbReference>
<feature type="region of interest" description="Disordered" evidence="5">
    <location>
        <begin position="1004"/>
        <end position="1026"/>
    </location>
</feature>
<dbReference type="OMA" id="YMGMTAS"/>
<feature type="compositionally biased region" description="Polar residues" evidence="5">
    <location>
        <begin position="1357"/>
        <end position="1376"/>
    </location>
</feature>
<evidence type="ECO:0000256" key="3">
    <source>
        <dbReference type="ARBA" id="ARBA00022801"/>
    </source>
</evidence>
<feature type="region of interest" description="Disordered" evidence="5">
    <location>
        <begin position="1318"/>
        <end position="1424"/>
    </location>
</feature>
<dbReference type="GO" id="GO:0005813">
    <property type="term" value="C:centrosome"/>
    <property type="evidence" value="ECO:0007669"/>
    <property type="project" value="Ensembl"/>
</dbReference>
<reference evidence="7 8" key="1">
    <citation type="journal article" date="2019" name="Proc. Natl. Acad. Sci. U.S.A.">
        <title>Regulatory changes in pterin and carotenoid genes underlie balanced color polymorphisms in the wall lizard.</title>
        <authorList>
            <person name="Andrade P."/>
            <person name="Pinho C."/>
            <person name="Perez I de Lanuza G."/>
            <person name="Afonso S."/>
            <person name="Brejcha J."/>
            <person name="Rubin C.J."/>
            <person name="Wallerman O."/>
            <person name="Pereira P."/>
            <person name="Sabatino S.J."/>
            <person name="Bellati A."/>
            <person name="Pellitteri-Rosa D."/>
            <person name="Bosakova Z."/>
            <person name="Bunikis I."/>
            <person name="Carretero M.A."/>
            <person name="Feiner N."/>
            <person name="Marsik P."/>
            <person name="Pauperio F."/>
            <person name="Salvi D."/>
            <person name="Soler L."/>
            <person name="While G.M."/>
            <person name="Uller T."/>
            <person name="Font E."/>
            <person name="Andersson L."/>
            <person name="Carneiro M."/>
        </authorList>
    </citation>
    <scope>NUCLEOTIDE SEQUENCE</scope>
</reference>
<gene>
    <name evidence="7" type="primary">ESPL1</name>
</gene>
<dbReference type="InterPro" id="IPR030397">
    <property type="entry name" value="SEPARIN_core_dom"/>
</dbReference>
<feature type="compositionally biased region" description="Basic residues" evidence="5">
    <location>
        <begin position="1381"/>
        <end position="1392"/>
    </location>
</feature>
<accession>A0A670HT53</accession>
<dbReference type="GeneTree" id="ENSGT00390000004990"/>
<evidence type="ECO:0000256" key="1">
    <source>
        <dbReference type="ARBA" id="ARBA00000451"/>
    </source>
</evidence>
<dbReference type="EC" id="3.4.22.49" evidence="2"/>
<dbReference type="GO" id="GO:0005737">
    <property type="term" value="C:cytoplasm"/>
    <property type="evidence" value="ECO:0007669"/>
    <property type="project" value="TreeGrafter"/>
</dbReference>
<dbReference type="GO" id="GO:0072686">
    <property type="term" value="C:mitotic spindle"/>
    <property type="evidence" value="ECO:0007669"/>
    <property type="project" value="TreeGrafter"/>
</dbReference>
<dbReference type="PANTHER" id="PTHR12792:SF0">
    <property type="entry name" value="SEPARIN"/>
    <property type="match status" value="1"/>
</dbReference>
<dbReference type="GO" id="GO:0004197">
    <property type="term" value="F:cysteine-type endopeptidase activity"/>
    <property type="evidence" value="ECO:0007669"/>
    <property type="project" value="InterPro"/>
</dbReference>
<dbReference type="GO" id="GO:0045143">
    <property type="term" value="P:homologous chromosome segregation"/>
    <property type="evidence" value="ECO:0007669"/>
    <property type="project" value="Ensembl"/>
</dbReference>
<evidence type="ECO:0000313" key="7">
    <source>
        <dbReference type="Ensembl" id="ENSPMRP00000002415.1"/>
    </source>
</evidence>
<dbReference type="GO" id="GO:0006508">
    <property type="term" value="P:proteolysis"/>
    <property type="evidence" value="ECO:0007669"/>
    <property type="project" value="InterPro"/>
</dbReference>
<dbReference type="GO" id="GO:0051307">
    <property type="term" value="P:meiotic chromosome separation"/>
    <property type="evidence" value="ECO:0007669"/>
    <property type="project" value="TreeGrafter"/>
</dbReference>
<dbReference type="Ensembl" id="ENSPMRT00000002571.1">
    <property type="protein sequence ID" value="ENSPMRP00000002415.1"/>
    <property type="gene ID" value="ENSPMRG00000001725.1"/>
</dbReference>
<dbReference type="PANTHER" id="PTHR12792">
    <property type="entry name" value="EXTRA SPINDLE POLES 1-RELATED"/>
    <property type="match status" value="1"/>
</dbReference>
<dbReference type="GO" id="GO:0005634">
    <property type="term" value="C:nucleus"/>
    <property type="evidence" value="ECO:0007669"/>
    <property type="project" value="InterPro"/>
</dbReference>
<organism evidence="7 8">
    <name type="scientific">Podarcis muralis</name>
    <name type="common">Wall lizard</name>
    <name type="synonym">Lacerta muralis</name>
    <dbReference type="NCBI Taxonomy" id="64176"/>
    <lineage>
        <taxon>Eukaryota</taxon>
        <taxon>Metazoa</taxon>
        <taxon>Chordata</taxon>
        <taxon>Craniata</taxon>
        <taxon>Vertebrata</taxon>
        <taxon>Euteleostomi</taxon>
        <taxon>Lepidosauria</taxon>
        <taxon>Squamata</taxon>
        <taxon>Bifurcata</taxon>
        <taxon>Unidentata</taxon>
        <taxon>Episquamata</taxon>
        <taxon>Laterata</taxon>
        <taxon>Lacertibaenia</taxon>
        <taxon>Lacertidae</taxon>
        <taxon>Podarcis</taxon>
    </lineage>
</organism>
<keyword evidence="8" id="KW-1185">Reference proteome</keyword>
<sequence>FANFTGECLEGEPKNADCPCQASKQVTACDRILRACIHRLGEGLECPAHLESLQALAEAAYGGYTAARLQYIPLYLEKLLFHLLRGMAAQGSYDSSLRFADLLYGELLKYQPPQVPADDYAAVAKSTFGVLWKSADGRAKLDKTLAEFRAVLSTHLQAVRFLMLLENDASNLSLQEAPYFTSNVARHACIAAVTFEAQRSPLGKEEAHFLSAELFHQLVATLLEKRGVDAHLAFQDCLCILELTVLRCRYLCKSGCFKESDEVLQQFRGYLRKSSNEGRFFSVALDVLSAGIELNKVLVQAEGSVEPFFIQATQALNSSPDAQEPLLRVLTESCQLLVTPFSGLAKNSKQGLFNLRDILGISAFMESYVTLLQKLMSLVSKAFPAYTFIQSWMSFFLLTAYCISRLAYNFYCHKMYAESNSFVELFCRRLAKEEIVTCSDLPTEKLHNCFKLQVENYRKLGLLEEALQAVVLWLAVQGSRITEKMAEPISAWVKVKIDASKSDDLRLKTLKEGLEGYSLDTEVLMKVLLEELKAYKTVRVDTGQERFNVICDLLDICSEGSGWVHERAVVLVELAQVLCYHDYSEQTECSALDSVHEALWLLDSVPKTPQNEEQLQDDKAQALLWLYICTIEDKMREVCGSKQSNLEGFETNDLNYENKSQDDKFLYLGIAFNLSVDSVQSKCLDDALALWKQLLSCKGKIPAVRNVEQTAASLHIMAALYRMMGKPLQAIESYFLITALSGALEDSVGKTNALCQISKLLLHLECPSYAETTLKEAESCLRNVDRKNDSCLLTNQTLAVLRSKLCLANHKIEEGVILLVEILQNPALQRSSKVWYLLRASALQLTAAYLGLPASALPLALRQKTLGWRTPETALGDAHKLYRSILLSFSLIISDMPAKDVSEHQFVDHGDNLVQKWQVLADMFVCSESFVSLLSKIEIVNEAKAFCLEMLKISMRLQSIRWCARFLVLKSGLELQRSDLELCRLDLEQVLFLLESGTEGVKIKPRKGRSKNKTPQGPCVEPSEEEQPFLKEVSLEFVDTVSLQKKTLTTSPVLKSKQKKHAGFLSHPEACHCLLCSDMVLSAVCLGWLVTSAEEELASGNRAEGLHLLETSLKRCATVALRLSSMVACVSQGKKGVTPHQSPVQILDNLVAHIYVTLAWQSVNTGRPEKKLWGILETGLSLLSSKETRLLGFQYQRARLLLAKAMGTMSILASTQYDSAENLFSSAWSWKSPLSLHGNPEGKQKSKRIQGTKPLPVTRPNNPFKSLPAPRTTQRSAAAPRLKAPFAVFEESSPKLNTKLPKAPKVSKRTKSRIKVSFYDDSDMEDPPEATQASQLAAAKEPVPATPKTGRRVASSRKASQMSCSANSSDGCSQMATPLPRRPRGRGVSRRGKQQEETKEAPCEEGTPSSKNDEEKEVLRTIEEGPEASFKVLRGSDEEAPVVEDSLSMDSVYDSLQAAFYAIGHYPPGALYSHLCRLMALCTGSRDPIATAYLVSESVSVTFRHQILTVIYKKLHKMKKVSVASALKQLEALSLQEGKTDSPFQHLSELQNLFEFSCPSPTKLETENFREQLQQIPSGVTVCILTLVSIQPETIGDVLLLTRLEKDAPPVTIQIQTMHAKVPVSAALGELDAILQKQKEISNLTDRKDWWNGRVALDKRMKDLTESLETHVLSCWKGALLPSFEDQNLAEEASHLQARLRECGCEEVDLALLKAMLTGSHLLTPQHVQCLAQGLNAAQPERAQNCLQEAVDKLGSHTGQASSGHLVLVLDKHLQKLPWENMPCLKNHSVTRLPSLRFLLSYSLTKKEETILNRGVNSSNTFYVLNPHTNLPGTERMFKDWFQSEPGWTGVVGESPSADQVPSALEERDLYIYAGHGAGARFVDTILRVDCRAVALLFGCSSAVLAVQGNLEGTGAVLRFLMAGCPLVLGNLWDVTDRDIDRYMEALLKNWLKAGSGAPFLQYVIQSRHAPRLKYMIGAAPIAYGLPVSLQ</sequence>
<evidence type="ECO:0000256" key="5">
    <source>
        <dbReference type="SAM" id="MobiDB-lite"/>
    </source>
</evidence>
<dbReference type="Pfam" id="PF03568">
    <property type="entry name" value="Separin_C"/>
    <property type="match status" value="1"/>
</dbReference>
<evidence type="ECO:0000313" key="8">
    <source>
        <dbReference type="Proteomes" id="UP000472272"/>
    </source>
</evidence>
<evidence type="ECO:0000256" key="2">
    <source>
        <dbReference type="ARBA" id="ARBA00012489"/>
    </source>
</evidence>
<dbReference type="InterPro" id="IPR005314">
    <property type="entry name" value="Peptidase_C50"/>
</dbReference>
<reference evidence="7" key="2">
    <citation type="submission" date="2025-08" db="UniProtKB">
        <authorList>
            <consortium name="Ensembl"/>
        </authorList>
    </citation>
    <scope>IDENTIFICATION</scope>
</reference>
<protein>
    <recommendedName>
        <fullName evidence="2">separase</fullName>
        <ecNumber evidence="2">3.4.22.49</ecNumber>
    </recommendedName>
</protein>
<feature type="compositionally biased region" description="Basic and acidic residues" evidence="5">
    <location>
        <begin position="1411"/>
        <end position="1423"/>
    </location>
</feature>
<feature type="region of interest" description="Disordered" evidence="5">
    <location>
        <begin position="1235"/>
        <end position="1281"/>
    </location>
</feature>
<keyword evidence="3" id="KW-0378">Hydrolase</keyword>
<dbReference type="GO" id="GO:0000070">
    <property type="term" value="P:mitotic sister chromatid segregation"/>
    <property type="evidence" value="ECO:0007669"/>
    <property type="project" value="Ensembl"/>
</dbReference>
<dbReference type="PROSITE" id="PS51700">
    <property type="entry name" value="SEPARIN"/>
    <property type="match status" value="1"/>
</dbReference>
<keyword evidence="4" id="KW-0159">Chromosome partition</keyword>
<reference evidence="7" key="3">
    <citation type="submission" date="2025-09" db="UniProtKB">
        <authorList>
            <consortium name="Ensembl"/>
        </authorList>
    </citation>
    <scope>IDENTIFICATION</scope>
</reference>
<proteinExistence type="predicted"/>
<comment type="catalytic activity">
    <reaction evidence="1">
        <text>All bonds known to be hydrolyzed by this endopeptidase have arginine in P1 and an acidic residue in P4. P6 is often occupied by an acidic residue or by a hydroxy-amino-acid residue, the phosphorylation of which enhances cleavage.</text>
        <dbReference type="EC" id="3.4.22.49"/>
    </reaction>
</comment>
<name>A0A670HT53_PODMU</name>
<evidence type="ECO:0000256" key="4">
    <source>
        <dbReference type="ARBA" id="ARBA00022829"/>
    </source>
</evidence>